<accession>A0A4Z0V4Y3</accession>
<sequence>MITENLLKIYASSFRQNWELPAITDFGSGATMTYADLARRIAATHLLFKECGVKRGDKIALMGRNSISWVETYMATITYGAVIVPVLHDFNVQDAMHIINHSESVMLFTNESIFDNMEFEKIPAIKAVLSLDKREVLAEHPTNNHVVKKFLVKLPDRMRKAYPHGFTSADVEYPELDESSLAEINYTSGTTGFSKGVMLTLRNLGGNVRFGIESRLHYRGSRNVSFLPLAHAYGCAFDMLTPLATGSHITLLGKLPTPKLLLKAFSQVKPHLIICVPLILEKIYRNKLRPILEKASVRNMLKVPGVNKIIYRKIRNQLIEAFGGEFEEVIVGGAPLNHEVEEFLHRIGFPFTVGYGMTECGPLISYTPWRKFITGSSGRTLPFIMESKIADSKDPANIPGEICVRGENVMVGYYKNPDATEAVLDAEGWLHTGDMGTISHDSTIFIRGRYKTMILSANGQNIYPEEIEAKLNNLPYVAESLIVERGKHLVALVYPDYEAMDRDRISNEKLPEIMEKVRTDLNLQVAPYERVDKIQLIANEFEKTPKRSIKRYLYNA</sequence>
<organism evidence="2 3">
    <name type="scientific">Duncaniella freteri</name>
    <dbReference type="NCBI Taxonomy" id="2530391"/>
    <lineage>
        <taxon>Bacteria</taxon>
        <taxon>Pseudomonadati</taxon>
        <taxon>Bacteroidota</taxon>
        <taxon>Bacteroidia</taxon>
        <taxon>Bacteroidales</taxon>
        <taxon>Muribaculaceae</taxon>
        <taxon>Duncaniella</taxon>
    </lineage>
</organism>
<dbReference type="InterPro" id="IPR000873">
    <property type="entry name" value="AMP-dep_synth/lig_dom"/>
</dbReference>
<name>A0A4Z0V4Y3_9BACT</name>
<dbReference type="PANTHER" id="PTHR24096:SF420">
    <property type="entry name" value="LONG-CHAIN-FATTY-ACID--COA LIGASE-RELATED"/>
    <property type="match status" value="1"/>
</dbReference>
<comment type="caution">
    <text evidence="2">The sequence shown here is derived from an EMBL/GenBank/DDBJ whole genome shotgun (WGS) entry which is preliminary data.</text>
</comment>
<dbReference type="EMBL" id="SJSA01000001">
    <property type="protein sequence ID" value="TGG39881.1"/>
    <property type="molecule type" value="Genomic_DNA"/>
</dbReference>
<gene>
    <name evidence="2" type="ORF">EZ315_03880</name>
</gene>
<dbReference type="Pfam" id="PF00501">
    <property type="entry name" value="AMP-binding"/>
    <property type="match status" value="1"/>
</dbReference>
<dbReference type="AlphaFoldDB" id="A0A4Z0V4Y3"/>
<keyword evidence="3" id="KW-1185">Reference proteome</keyword>
<protein>
    <submittedName>
        <fullName evidence="2">Long-chain fatty acid--CoA ligase</fullName>
    </submittedName>
</protein>
<dbReference type="GeneID" id="82148920"/>
<keyword evidence="2" id="KW-0436">Ligase</keyword>
<dbReference type="Gene3D" id="3.30.300.30">
    <property type="match status" value="1"/>
</dbReference>
<dbReference type="InterPro" id="IPR045851">
    <property type="entry name" value="AMP-bd_C_sf"/>
</dbReference>
<dbReference type="RefSeq" id="WP_135470775.1">
    <property type="nucleotide sequence ID" value="NZ_CASGTF010000013.1"/>
</dbReference>
<feature type="domain" description="AMP-dependent synthetase/ligase" evidence="1">
    <location>
        <begin position="18"/>
        <end position="414"/>
    </location>
</feature>
<dbReference type="Proteomes" id="UP000297635">
    <property type="component" value="Unassembled WGS sequence"/>
</dbReference>
<dbReference type="PANTHER" id="PTHR24096">
    <property type="entry name" value="LONG-CHAIN-FATTY-ACID--COA LIGASE"/>
    <property type="match status" value="1"/>
</dbReference>
<dbReference type="Gene3D" id="3.40.50.12780">
    <property type="entry name" value="N-terminal domain of ligase-like"/>
    <property type="match status" value="1"/>
</dbReference>
<dbReference type="InterPro" id="IPR042099">
    <property type="entry name" value="ANL_N_sf"/>
</dbReference>
<dbReference type="PROSITE" id="PS00455">
    <property type="entry name" value="AMP_BINDING"/>
    <property type="match status" value="1"/>
</dbReference>
<evidence type="ECO:0000313" key="3">
    <source>
        <dbReference type="Proteomes" id="UP000297635"/>
    </source>
</evidence>
<evidence type="ECO:0000313" key="2">
    <source>
        <dbReference type="EMBL" id="TGG39881.1"/>
    </source>
</evidence>
<proteinExistence type="predicted"/>
<evidence type="ECO:0000259" key="1">
    <source>
        <dbReference type="Pfam" id="PF00501"/>
    </source>
</evidence>
<reference evidence="2 3" key="1">
    <citation type="submission" date="2019-02" db="EMBL/GenBank/DDBJ databases">
        <title>Isolation and identification of novel species under the genus Muribaculum.</title>
        <authorList>
            <person name="Miyake S."/>
            <person name="Ding Y."/>
            <person name="Low A."/>
            <person name="Soh M."/>
            <person name="Seedorf H."/>
        </authorList>
    </citation>
    <scope>NUCLEOTIDE SEQUENCE [LARGE SCALE GENOMIC DNA]</scope>
    <source>
        <strain evidence="2 3">TLL-A3</strain>
    </source>
</reference>
<dbReference type="InterPro" id="IPR020845">
    <property type="entry name" value="AMP-binding_CS"/>
</dbReference>
<dbReference type="GO" id="GO:0016405">
    <property type="term" value="F:CoA-ligase activity"/>
    <property type="evidence" value="ECO:0007669"/>
    <property type="project" value="TreeGrafter"/>
</dbReference>
<dbReference type="SUPFAM" id="SSF56801">
    <property type="entry name" value="Acetyl-CoA synthetase-like"/>
    <property type="match status" value="1"/>
</dbReference>